<keyword evidence="4" id="KW-1185">Reference proteome</keyword>
<gene>
    <name evidence="3" type="ORF">PV07_01910</name>
</gene>
<feature type="region of interest" description="Disordered" evidence="1">
    <location>
        <begin position="1"/>
        <end position="25"/>
    </location>
</feature>
<feature type="compositionally biased region" description="Basic residues" evidence="1">
    <location>
        <begin position="254"/>
        <end position="267"/>
    </location>
</feature>
<feature type="compositionally biased region" description="Low complexity" evidence="1">
    <location>
        <begin position="153"/>
        <end position="166"/>
    </location>
</feature>
<evidence type="ECO:0000313" key="3">
    <source>
        <dbReference type="EMBL" id="KIW35197.1"/>
    </source>
</evidence>
<feature type="transmembrane region" description="Helical" evidence="2">
    <location>
        <begin position="194"/>
        <end position="217"/>
    </location>
</feature>
<dbReference type="VEuPathDB" id="FungiDB:PV07_01910"/>
<dbReference type="RefSeq" id="XP_016255413.1">
    <property type="nucleotide sequence ID" value="XM_016388485.1"/>
</dbReference>
<dbReference type="EMBL" id="KN847040">
    <property type="protein sequence ID" value="KIW35197.1"/>
    <property type="molecule type" value="Genomic_DNA"/>
</dbReference>
<name>A0A0D2BCB6_9EURO</name>
<feature type="compositionally biased region" description="Basic and acidic residues" evidence="1">
    <location>
        <begin position="88"/>
        <end position="98"/>
    </location>
</feature>
<evidence type="ECO:0000256" key="2">
    <source>
        <dbReference type="SAM" id="Phobius"/>
    </source>
</evidence>
<proteinExistence type="predicted"/>
<keyword evidence="2" id="KW-0812">Transmembrane</keyword>
<accession>A0A0D2BCB6</accession>
<dbReference type="GeneID" id="27341104"/>
<dbReference type="AlphaFoldDB" id="A0A0D2BCB6"/>
<dbReference type="HOGENOM" id="CLU_056752_0_0_1"/>
<evidence type="ECO:0000256" key="1">
    <source>
        <dbReference type="SAM" id="MobiDB-lite"/>
    </source>
</evidence>
<reference evidence="3 4" key="1">
    <citation type="submission" date="2015-01" db="EMBL/GenBank/DDBJ databases">
        <title>The Genome Sequence of Cladophialophora immunda CBS83496.</title>
        <authorList>
            <consortium name="The Broad Institute Genomics Platform"/>
            <person name="Cuomo C."/>
            <person name="de Hoog S."/>
            <person name="Gorbushina A."/>
            <person name="Stielow B."/>
            <person name="Teixiera M."/>
            <person name="Abouelleil A."/>
            <person name="Chapman S.B."/>
            <person name="Priest M."/>
            <person name="Young S.K."/>
            <person name="Wortman J."/>
            <person name="Nusbaum C."/>
            <person name="Birren B."/>
        </authorList>
    </citation>
    <scope>NUCLEOTIDE SEQUENCE [LARGE SCALE GENOMIC DNA]</scope>
    <source>
        <strain evidence="3 4">CBS 83496</strain>
    </source>
</reference>
<feature type="region of interest" description="Disordered" evidence="1">
    <location>
        <begin position="63"/>
        <end position="178"/>
    </location>
</feature>
<evidence type="ECO:0000313" key="4">
    <source>
        <dbReference type="Proteomes" id="UP000054466"/>
    </source>
</evidence>
<feature type="transmembrane region" description="Helical" evidence="2">
    <location>
        <begin position="223"/>
        <end position="243"/>
    </location>
</feature>
<keyword evidence="2" id="KW-1133">Transmembrane helix</keyword>
<sequence length="419" mass="46368">MEERHGLHPEQILGPGVTELRTGAGGGMSRLWRSNLISSSAATSPNSAGKTFVVPLFLAPSRRSARNDTFARGALPASTRSRTSTRSVIEDSPPRVEEVPPLSVRRDDEDEQSDMYAGSLRHPPSVAESIHPIPLARNMDDDPTPSERQAMQSYRNGSSTSGGSSHSSKRSNRKYGIFSKKSYRDPDVNAKARISFAFGVTLLVAVVVYLVLATTGVGRNTMFHVLSILLILTLTGVFIHQLIRMFMLMRRPRRPRHRTTRGTRRRRVAGEARGHRDGRGRQNEQIDDLVLEKPIEIHMATDTGFGPDVEDHAAIRIPPPVYGNTRTSMRLNPDLVHWKEVQVPPTPLTPTYEEALNEVHQTVGYRPPSYLSESGTTAAMENRARDVDTALESIHPLERERMRTLTAAALEGHGNASAL</sequence>
<feature type="region of interest" description="Disordered" evidence="1">
    <location>
        <begin position="254"/>
        <end position="282"/>
    </location>
</feature>
<protein>
    <submittedName>
        <fullName evidence="3">Uncharacterized protein</fullName>
    </submittedName>
</protein>
<dbReference type="Proteomes" id="UP000054466">
    <property type="component" value="Unassembled WGS sequence"/>
</dbReference>
<organism evidence="3 4">
    <name type="scientific">Cladophialophora immunda</name>
    <dbReference type="NCBI Taxonomy" id="569365"/>
    <lineage>
        <taxon>Eukaryota</taxon>
        <taxon>Fungi</taxon>
        <taxon>Dikarya</taxon>
        <taxon>Ascomycota</taxon>
        <taxon>Pezizomycotina</taxon>
        <taxon>Eurotiomycetes</taxon>
        <taxon>Chaetothyriomycetidae</taxon>
        <taxon>Chaetothyriales</taxon>
        <taxon>Herpotrichiellaceae</taxon>
        <taxon>Cladophialophora</taxon>
    </lineage>
</organism>
<feature type="compositionally biased region" description="Basic and acidic residues" evidence="1">
    <location>
        <begin position="268"/>
        <end position="282"/>
    </location>
</feature>
<keyword evidence="2" id="KW-0472">Membrane</keyword>
<dbReference type="OrthoDB" id="5417811at2759"/>
<feature type="compositionally biased region" description="Low complexity" evidence="1">
    <location>
        <begin position="78"/>
        <end position="87"/>
    </location>
</feature>